<protein>
    <recommendedName>
        <fullName evidence="6">Formate transporter FocA</fullName>
    </recommendedName>
</protein>
<feature type="domain" description="CBS" evidence="9">
    <location>
        <begin position="319"/>
        <end position="375"/>
    </location>
</feature>
<dbReference type="InterPro" id="IPR023271">
    <property type="entry name" value="Aquaporin-like"/>
</dbReference>
<feature type="transmembrane region" description="Helical" evidence="8">
    <location>
        <begin position="192"/>
        <end position="211"/>
    </location>
</feature>
<feature type="transmembrane region" description="Helical" evidence="8">
    <location>
        <begin position="162"/>
        <end position="185"/>
    </location>
</feature>
<evidence type="ECO:0000259" key="9">
    <source>
        <dbReference type="PROSITE" id="PS51371"/>
    </source>
</evidence>
<evidence type="ECO:0000256" key="4">
    <source>
        <dbReference type="ARBA" id="ARBA00023136"/>
    </source>
</evidence>
<accession>A0A4Y5YFR6</accession>
<gene>
    <name evidence="10" type="primary">focA</name>
    <name evidence="10" type="ORF">FH971_11385</name>
</gene>
<dbReference type="Gene3D" id="3.10.580.10">
    <property type="entry name" value="CBS-domain"/>
    <property type="match status" value="2"/>
</dbReference>
<dbReference type="PROSITE" id="PS51371">
    <property type="entry name" value="CBS"/>
    <property type="match status" value="1"/>
</dbReference>
<evidence type="ECO:0000256" key="8">
    <source>
        <dbReference type="SAM" id="Phobius"/>
    </source>
</evidence>
<name>A0A4Y5YFR6_9GAMM</name>
<keyword evidence="2 8" id="KW-0812">Transmembrane</keyword>
<dbReference type="InterPro" id="IPR046342">
    <property type="entry name" value="CBS_dom_sf"/>
</dbReference>
<dbReference type="EMBL" id="CP041036">
    <property type="protein sequence ID" value="QDE31515.1"/>
    <property type="molecule type" value="Genomic_DNA"/>
</dbReference>
<organism evidence="10 11">
    <name type="scientific">Shewanella polaris</name>
    <dbReference type="NCBI Taxonomy" id="2588449"/>
    <lineage>
        <taxon>Bacteria</taxon>
        <taxon>Pseudomonadati</taxon>
        <taxon>Pseudomonadota</taxon>
        <taxon>Gammaproteobacteria</taxon>
        <taxon>Alteromonadales</taxon>
        <taxon>Shewanellaceae</taxon>
        <taxon>Shewanella</taxon>
    </lineage>
</organism>
<dbReference type="KEGG" id="spol:FH971_11385"/>
<comment type="subcellular location">
    <subcellularLocation>
        <location evidence="1">Membrane</location>
        <topology evidence="1">Multi-pass membrane protein</topology>
    </subcellularLocation>
</comment>
<dbReference type="Pfam" id="PF01226">
    <property type="entry name" value="Form_Nir_trans"/>
    <property type="match status" value="1"/>
</dbReference>
<dbReference type="GO" id="GO:0015499">
    <property type="term" value="F:formate transmembrane transporter activity"/>
    <property type="evidence" value="ECO:0007669"/>
    <property type="project" value="UniProtKB-UniRule"/>
</dbReference>
<dbReference type="AlphaFoldDB" id="A0A4Y5YFR6"/>
<evidence type="ECO:0000256" key="2">
    <source>
        <dbReference type="ARBA" id="ARBA00022692"/>
    </source>
</evidence>
<keyword evidence="7" id="KW-0129">CBS domain</keyword>
<proteinExistence type="inferred from homology"/>
<keyword evidence="4 8" id="KW-0472">Membrane</keyword>
<dbReference type="InterPro" id="IPR024002">
    <property type="entry name" value="For/NO2_transpt_CS"/>
</dbReference>
<feature type="transmembrane region" description="Helical" evidence="8">
    <location>
        <begin position="39"/>
        <end position="57"/>
    </location>
</feature>
<dbReference type="PANTHER" id="PTHR30520">
    <property type="entry name" value="FORMATE TRANSPORTER-RELATED"/>
    <property type="match status" value="1"/>
</dbReference>
<dbReference type="PROSITE" id="PS01006">
    <property type="entry name" value="FORMATE_NITRITE_TP_2"/>
    <property type="match status" value="1"/>
</dbReference>
<dbReference type="GO" id="GO:0005886">
    <property type="term" value="C:plasma membrane"/>
    <property type="evidence" value="ECO:0007669"/>
    <property type="project" value="UniProtKB-UniRule"/>
</dbReference>
<evidence type="ECO:0000256" key="1">
    <source>
        <dbReference type="ARBA" id="ARBA00004141"/>
    </source>
</evidence>
<evidence type="ECO:0000313" key="11">
    <source>
        <dbReference type="Proteomes" id="UP000319809"/>
    </source>
</evidence>
<evidence type="ECO:0000256" key="6">
    <source>
        <dbReference type="NCBIfam" id="TIGR04060"/>
    </source>
</evidence>
<dbReference type="RefSeq" id="WP_140234378.1">
    <property type="nucleotide sequence ID" value="NZ_CP041036.1"/>
</dbReference>
<evidence type="ECO:0000256" key="3">
    <source>
        <dbReference type="ARBA" id="ARBA00022989"/>
    </source>
</evidence>
<evidence type="ECO:0000256" key="5">
    <source>
        <dbReference type="ARBA" id="ARBA00049660"/>
    </source>
</evidence>
<dbReference type="SMART" id="SM00116">
    <property type="entry name" value="CBS"/>
    <property type="match status" value="2"/>
</dbReference>
<evidence type="ECO:0000313" key="10">
    <source>
        <dbReference type="EMBL" id="QDE31515.1"/>
    </source>
</evidence>
<evidence type="ECO:0000256" key="7">
    <source>
        <dbReference type="PROSITE-ProRule" id="PRU00703"/>
    </source>
</evidence>
<feature type="transmembrane region" description="Helical" evidence="8">
    <location>
        <begin position="117"/>
        <end position="142"/>
    </location>
</feature>
<dbReference type="SUPFAM" id="SSF54631">
    <property type="entry name" value="CBS-domain pair"/>
    <property type="match status" value="1"/>
</dbReference>
<dbReference type="NCBIfam" id="TIGR00790">
    <property type="entry name" value="fnt"/>
    <property type="match status" value="1"/>
</dbReference>
<dbReference type="NCBIfam" id="TIGR04060">
    <property type="entry name" value="formate_focA"/>
    <property type="match status" value="1"/>
</dbReference>
<dbReference type="InterPro" id="IPR000644">
    <property type="entry name" value="CBS_dom"/>
</dbReference>
<dbReference type="PROSITE" id="PS01005">
    <property type="entry name" value="FORMATE_NITRITE_TP_1"/>
    <property type="match status" value="1"/>
</dbReference>
<dbReference type="Gene3D" id="1.20.1080.10">
    <property type="entry name" value="Glycerol uptake facilitator protein"/>
    <property type="match status" value="1"/>
</dbReference>
<feature type="transmembrane region" description="Helical" evidence="8">
    <location>
        <begin position="77"/>
        <end position="105"/>
    </location>
</feature>
<keyword evidence="11" id="KW-1185">Reference proteome</keyword>
<sequence>MSSSNQSPELKPLLSPKEMMSQAEQFATSKIMKTTNMTISLAIMAGVFIGLAFLFYITVTTGSTSTSWGITRFAGGIAFSMGLILIVLMGGELFTSSVLSSIAWANRQISFKGMVVIWGKVYVGNFIGAILLVILVAAAGLYKLDGGQWGLNALNIAQHKLHHTFVEAFALGILCNLLVCLAVWLTFSTQNAVGKAFMVMLPVAMFVSSGFEHCVANMFMVPLGIVIQSTAPESFWLQVGATSAQFSDLTLSHFITANLIPVTLGNIVGGSVLVGLANWSIYVRPELTSVQSQLIKSTQLPASLKEVVMKTNLTAVDIMNADYYTLTAEMLTELAIDAFNDRKIHGAPVVDAQGKLVGFFSIHDTMVNLWRQDYIPPQGQKVMDLMSRDVIAVNHTESLVNLLEFLCIDKDHLYPNTENDIASQQASNSVEQRGQYIKNNKPQHLPVLKEGHLVGVVSRMDIITALRTIYAASLDPVHHAQTTETA</sequence>
<comment type="similarity">
    <text evidence="5">Belongs to the FNT transporter (TC 1.A.16) family.</text>
</comment>
<dbReference type="InterPro" id="IPR000292">
    <property type="entry name" value="For/NO2_transpt"/>
</dbReference>
<dbReference type="Proteomes" id="UP000319809">
    <property type="component" value="Chromosome"/>
</dbReference>
<reference evidence="10 11" key="1">
    <citation type="submission" date="2019-06" db="EMBL/GenBank/DDBJ databases">
        <title>The genome of Shewanella sp. SM1901.</title>
        <authorList>
            <person name="Cha Q."/>
        </authorList>
    </citation>
    <scope>NUCLEOTIDE SEQUENCE [LARGE SCALE GENOMIC DNA]</scope>
    <source>
        <strain evidence="10 11">SM1901</strain>
    </source>
</reference>
<keyword evidence="3 8" id="KW-1133">Transmembrane helix</keyword>
<dbReference type="Pfam" id="PF00571">
    <property type="entry name" value="CBS"/>
    <property type="match status" value="2"/>
</dbReference>
<dbReference type="InterPro" id="IPR023999">
    <property type="entry name" value="Formate_transptr_FocA"/>
</dbReference>
<dbReference type="PANTHER" id="PTHR30520:SF6">
    <property type="entry name" value="FORMATE_NITRATE FAMILY TRANSPORTER (EUROFUNG)"/>
    <property type="match status" value="1"/>
</dbReference>